<dbReference type="GO" id="GO:0140359">
    <property type="term" value="F:ABC-type transporter activity"/>
    <property type="evidence" value="ECO:0007669"/>
    <property type="project" value="InterPro"/>
</dbReference>
<dbReference type="Gene3D" id="3.40.50.300">
    <property type="entry name" value="P-loop containing nucleotide triphosphate hydrolases"/>
    <property type="match status" value="1"/>
</dbReference>
<dbReference type="Pfam" id="PF00005">
    <property type="entry name" value="ABC_tran"/>
    <property type="match status" value="1"/>
</dbReference>
<dbReference type="CDD" id="cd03220">
    <property type="entry name" value="ABC_KpsT_Wzt"/>
    <property type="match status" value="1"/>
</dbReference>
<dbReference type="OrthoDB" id="9778870at2"/>
<dbReference type="KEGG" id="hte:Hydth_1626"/>
<organism evidence="6 7">
    <name type="scientific">Hydrogenobacter thermophilus (strain DSM 6534 / IAM 12695 / TK-6)</name>
    <dbReference type="NCBI Taxonomy" id="608538"/>
    <lineage>
        <taxon>Bacteria</taxon>
        <taxon>Pseudomonadati</taxon>
        <taxon>Aquificota</taxon>
        <taxon>Aquificia</taxon>
        <taxon>Aquificales</taxon>
        <taxon>Aquificaceae</taxon>
        <taxon>Hydrogenobacter</taxon>
    </lineage>
</organism>
<keyword evidence="3" id="KW-0547">Nucleotide-binding</keyword>
<evidence type="ECO:0000256" key="4">
    <source>
        <dbReference type="ARBA" id="ARBA00022840"/>
    </source>
</evidence>
<evidence type="ECO:0000313" key="7">
    <source>
        <dbReference type="Proteomes" id="UP000002574"/>
    </source>
</evidence>
<dbReference type="PATRIC" id="fig|608538.5.peg.1659"/>
<dbReference type="GO" id="GO:0016020">
    <property type="term" value="C:membrane"/>
    <property type="evidence" value="ECO:0007669"/>
    <property type="project" value="InterPro"/>
</dbReference>
<dbReference type="PROSITE" id="PS50893">
    <property type="entry name" value="ABC_TRANSPORTER_2"/>
    <property type="match status" value="1"/>
</dbReference>
<keyword evidence="2" id="KW-0813">Transport</keyword>
<dbReference type="EMBL" id="AP011112">
    <property type="protein sequence ID" value="BAI70087.1"/>
    <property type="molecule type" value="Genomic_DNA"/>
</dbReference>
<reference evidence="6 7" key="1">
    <citation type="journal article" date="2010" name="J. Bacteriol.">
        <title>Complete genome sequence of the thermophilic, obligately chemolithoautotrophic hydrogen-oxidizing bacterium Hydrogenobacter thermophilus TK-6.</title>
        <authorList>
            <person name="Arai H."/>
            <person name="Kanbe H."/>
            <person name="Ishii M."/>
            <person name="Igarashi Y."/>
        </authorList>
    </citation>
    <scope>NUCLEOTIDE SEQUENCE [LARGE SCALE GENOMIC DNA]</scope>
    <source>
        <strain evidence="7">DSM 6534 / IAM 12695 / TK-6 [Tokyo]</strain>
    </source>
</reference>
<evidence type="ECO:0000256" key="2">
    <source>
        <dbReference type="ARBA" id="ARBA00022448"/>
    </source>
</evidence>
<dbReference type="InterPro" id="IPR050683">
    <property type="entry name" value="Bact_Polysacc_Export_ATP-bd"/>
</dbReference>
<evidence type="ECO:0000259" key="5">
    <source>
        <dbReference type="PROSITE" id="PS50893"/>
    </source>
</evidence>
<dbReference type="SUPFAM" id="SSF52540">
    <property type="entry name" value="P-loop containing nucleoside triphosphate hydrolases"/>
    <property type="match status" value="1"/>
</dbReference>
<dbReference type="GO" id="GO:0016887">
    <property type="term" value="F:ATP hydrolysis activity"/>
    <property type="evidence" value="ECO:0007669"/>
    <property type="project" value="InterPro"/>
</dbReference>
<dbReference type="AlphaFoldDB" id="D3DJT5"/>
<dbReference type="STRING" id="608538.HTH_1640"/>
<dbReference type="eggNOG" id="COG1134">
    <property type="taxonomic scope" value="Bacteria"/>
</dbReference>
<feature type="domain" description="ABC transporter" evidence="5">
    <location>
        <begin position="29"/>
        <end position="250"/>
    </location>
</feature>
<dbReference type="KEGG" id="hth:HTH_1640"/>
<proteinExistence type="inferred from homology"/>
<sequence length="250" mass="28234">MDEVVIFKGVSKSYPFYSRVTAGLKKFLFTLPSSLKELRGRSFEALRDVSFEVYRGETFGIVGKNGAGKSTILGLIAGVLKPTKGEVMVKGKVYPLLELGAGFHKDLSGRENILLNGVLMGMTRREVMKKMDSIIEFSELWEFIDQPLRTYSSGMVARLAFSVVAHLDPDILLVDEVLAVGDVNFQKKCLRKMEEFKDKGVTIIFVSHSPEDIKSICDRVMWIDNHTVRYIGKAEEVLEEYLKYCKILMT</sequence>
<dbReference type="GO" id="GO:0005524">
    <property type="term" value="F:ATP binding"/>
    <property type="evidence" value="ECO:0007669"/>
    <property type="project" value="UniProtKB-KW"/>
</dbReference>
<dbReference type="Proteomes" id="UP000002574">
    <property type="component" value="Chromosome"/>
</dbReference>
<dbReference type="PANTHER" id="PTHR46743">
    <property type="entry name" value="TEICHOIC ACIDS EXPORT ATP-BINDING PROTEIN TAGH"/>
    <property type="match status" value="1"/>
</dbReference>
<dbReference type="InterPro" id="IPR027417">
    <property type="entry name" value="P-loop_NTPase"/>
</dbReference>
<dbReference type="PANTHER" id="PTHR46743:SF2">
    <property type="entry name" value="TEICHOIC ACIDS EXPORT ATP-BINDING PROTEIN TAGH"/>
    <property type="match status" value="1"/>
</dbReference>
<evidence type="ECO:0000256" key="1">
    <source>
        <dbReference type="ARBA" id="ARBA00005417"/>
    </source>
</evidence>
<keyword evidence="4 6" id="KW-0067">ATP-binding</keyword>
<dbReference type="InterPro" id="IPR003439">
    <property type="entry name" value="ABC_transporter-like_ATP-bd"/>
</dbReference>
<evidence type="ECO:0000256" key="3">
    <source>
        <dbReference type="ARBA" id="ARBA00022741"/>
    </source>
</evidence>
<dbReference type="SMART" id="SM00382">
    <property type="entry name" value="AAA"/>
    <property type="match status" value="1"/>
</dbReference>
<accession>D3DJT5</accession>
<dbReference type="InterPro" id="IPR003593">
    <property type="entry name" value="AAA+_ATPase"/>
</dbReference>
<protein>
    <submittedName>
        <fullName evidence="6">O-antigen export system ATP-binding protein</fullName>
    </submittedName>
</protein>
<dbReference type="RefSeq" id="WP_012964267.1">
    <property type="nucleotide sequence ID" value="NC_013799.1"/>
</dbReference>
<evidence type="ECO:0000313" key="6">
    <source>
        <dbReference type="EMBL" id="BAI70087.1"/>
    </source>
</evidence>
<gene>
    <name evidence="6" type="primary">rfbB</name>
    <name evidence="6" type="ordered locus">HTH_1640</name>
</gene>
<dbReference type="InterPro" id="IPR015860">
    <property type="entry name" value="ABC_transpr_TagH-like"/>
</dbReference>
<name>D3DJT5_HYDTT</name>
<comment type="similarity">
    <text evidence="1">Belongs to the ABC transporter superfamily.</text>
</comment>
<keyword evidence="7" id="KW-1185">Reference proteome</keyword>